<dbReference type="Gene3D" id="3.30.1380.20">
    <property type="entry name" value="Trafficking protein particle complex subunit 3"/>
    <property type="match status" value="1"/>
</dbReference>
<dbReference type="GO" id="GO:0005783">
    <property type="term" value="C:endoplasmic reticulum"/>
    <property type="evidence" value="ECO:0007669"/>
    <property type="project" value="UniProtKB-SubCell"/>
</dbReference>
<evidence type="ECO:0000313" key="10">
    <source>
        <dbReference type="Proteomes" id="UP000717585"/>
    </source>
</evidence>
<comment type="similarity">
    <text evidence="3 8">Belongs to the TRAPP small subunits family. BET3 subfamily.</text>
</comment>
<comment type="subcellular location">
    <subcellularLocation>
        <location evidence="2">Endoplasmic reticulum</location>
    </subcellularLocation>
    <subcellularLocation>
        <location evidence="1 8">Golgi apparatus</location>
        <location evidence="1 8">cis-Golgi network</location>
    </subcellularLocation>
</comment>
<dbReference type="PIRSF" id="PIRSF018293">
    <property type="entry name" value="TRAPP_I_complex_Bet3"/>
    <property type="match status" value="1"/>
</dbReference>
<dbReference type="GO" id="GO:0048193">
    <property type="term" value="P:Golgi vesicle transport"/>
    <property type="evidence" value="ECO:0007669"/>
    <property type="project" value="InterPro"/>
</dbReference>
<dbReference type="SUPFAM" id="SSF111126">
    <property type="entry name" value="Ligand-binding domain in the NO signalling and Golgi transport"/>
    <property type="match status" value="1"/>
</dbReference>
<evidence type="ECO:0000256" key="4">
    <source>
        <dbReference type="ARBA" id="ARBA00022448"/>
    </source>
</evidence>
<dbReference type="EMBL" id="JAHDYR010000062">
    <property type="protein sequence ID" value="KAG9391098.1"/>
    <property type="molecule type" value="Genomic_DNA"/>
</dbReference>
<dbReference type="GO" id="GO:0005794">
    <property type="term" value="C:Golgi apparatus"/>
    <property type="evidence" value="ECO:0007669"/>
    <property type="project" value="UniProtKB-SubCell"/>
</dbReference>
<reference evidence="9" key="1">
    <citation type="submission" date="2021-05" db="EMBL/GenBank/DDBJ databases">
        <title>A free-living protist that lacks canonical eukaryotic 1 DNA replication and segregation systems.</title>
        <authorList>
            <person name="Salas-Leiva D.E."/>
            <person name="Tromer E.C."/>
            <person name="Curtis B.A."/>
            <person name="Jerlstrom-Hultqvist J."/>
            <person name="Kolisko M."/>
            <person name="Yi Z."/>
            <person name="Salas-Leiva J.S."/>
            <person name="Gallot-Lavallee L."/>
            <person name="Kops G.J.P.L."/>
            <person name="Archibald J.M."/>
            <person name="Simpson A.G.B."/>
            <person name="Roger A.J."/>
        </authorList>
    </citation>
    <scope>NUCLEOTIDE SEQUENCE</scope>
    <source>
        <strain evidence="9">BICM</strain>
    </source>
</reference>
<comment type="caution">
    <text evidence="9">The sequence shown here is derived from an EMBL/GenBank/DDBJ whole genome shotgun (WGS) entry which is preliminary data.</text>
</comment>
<keyword evidence="7 8" id="KW-0333">Golgi apparatus</keyword>
<evidence type="ECO:0000256" key="7">
    <source>
        <dbReference type="ARBA" id="ARBA00023034"/>
    </source>
</evidence>
<dbReference type="PANTHER" id="PTHR13048">
    <property type="entry name" value="TRAFFICKING PROTEIN PARTICLE COMPLEX SUBUNIT 3"/>
    <property type="match status" value="1"/>
</dbReference>
<dbReference type="OrthoDB" id="10262857at2759"/>
<name>A0A8J6AXV9_9EUKA</name>
<dbReference type="AlphaFoldDB" id="A0A8J6AXV9"/>
<accession>A0A8J6AXV9</accession>
<keyword evidence="6 8" id="KW-0931">ER-Golgi transport</keyword>
<keyword evidence="5" id="KW-0256">Endoplasmic reticulum</keyword>
<evidence type="ECO:0000256" key="6">
    <source>
        <dbReference type="ARBA" id="ARBA00022892"/>
    </source>
</evidence>
<comment type="function">
    <text evidence="8">May play a role in vesicular transport from endoplasmic reticulum to Golgi.</text>
</comment>
<proteinExistence type="inferred from homology"/>
<evidence type="ECO:0000256" key="5">
    <source>
        <dbReference type="ARBA" id="ARBA00022824"/>
    </source>
</evidence>
<dbReference type="InterPro" id="IPR007194">
    <property type="entry name" value="TRAPP_component"/>
</dbReference>
<sequence length="184" mass="20668">MSRERNLAKIAESTFSKLDKVHSEIFTMTYGAIVTTLVEDLDNVDEVNAQLDKMGHNIGERLVDELLAKTGLNPQPDMRYVMEIVTRVGFRIYLGITPTLSNWNADSTTVTLSFRDSALSDWVELPHTLDDLSYFQLVCGVIRGALEMLGMKVKCTITADKLKGAQTTDILVELQEVMQAKFYN</sequence>
<dbReference type="Proteomes" id="UP000717585">
    <property type="component" value="Unassembled WGS sequence"/>
</dbReference>
<keyword evidence="4 8" id="KW-0813">Transport</keyword>
<dbReference type="InterPro" id="IPR024096">
    <property type="entry name" value="NO_sig/Golgi_transp_ligand-bd"/>
</dbReference>
<evidence type="ECO:0000256" key="8">
    <source>
        <dbReference type="PIRNR" id="PIRNR018293"/>
    </source>
</evidence>
<evidence type="ECO:0000256" key="1">
    <source>
        <dbReference type="ARBA" id="ARBA00004222"/>
    </source>
</evidence>
<organism evidence="9 10">
    <name type="scientific">Carpediemonas membranifera</name>
    <dbReference type="NCBI Taxonomy" id="201153"/>
    <lineage>
        <taxon>Eukaryota</taxon>
        <taxon>Metamonada</taxon>
        <taxon>Carpediemonas-like organisms</taxon>
        <taxon>Carpediemonas</taxon>
    </lineage>
</organism>
<dbReference type="Pfam" id="PF04051">
    <property type="entry name" value="TRAPP"/>
    <property type="match status" value="1"/>
</dbReference>
<evidence type="ECO:0000313" key="9">
    <source>
        <dbReference type="EMBL" id="KAG9391098.1"/>
    </source>
</evidence>
<comment type="subunit">
    <text evidence="8">Homodimer.</text>
</comment>
<keyword evidence="10" id="KW-1185">Reference proteome</keyword>
<dbReference type="GO" id="GO:0030008">
    <property type="term" value="C:TRAPP complex"/>
    <property type="evidence" value="ECO:0007669"/>
    <property type="project" value="InterPro"/>
</dbReference>
<gene>
    <name evidence="9" type="ORF">J8273_7372</name>
</gene>
<dbReference type="CDD" id="cd14942">
    <property type="entry name" value="TRAPPC3_bet3"/>
    <property type="match status" value="1"/>
</dbReference>
<evidence type="ECO:0000256" key="2">
    <source>
        <dbReference type="ARBA" id="ARBA00004240"/>
    </source>
</evidence>
<protein>
    <recommendedName>
        <fullName evidence="8">Trafficking protein particle complex subunit</fullName>
    </recommendedName>
</protein>
<dbReference type="InterPro" id="IPR016721">
    <property type="entry name" value="Bet3"/>
</dbReference>
<evidence type="ECO:0000256" key="3">
    <source>
        <dbReference type="ARBA" id="ARBA00006218"/>
    </source>
</evidence>